<feature type="transmembrane region" description="Helical" evidence="6">
    <location>
        <begin position="13"/>
        <end position="30"/>
    </location>
</feature>
<dbReference type="InterPro" id="IPR037185">
    <property type="entry name" value="EmrE-like"/>
</dbReference>
<comment type="subcellular location">
    <subcellularLocation>
        <location evidence="1">Membrane</location>
        <topology evidence="1">Multi-pass membrane protein</topology>
    </subcellularLocation>
</comment>
<evidence type="ECO:0000313" key="10">
    <source>
        <dbReference type="Proteomes" id="UP000747110"/>
    </source>
</evidence>
<feature type="domain" description="Sugar phosphate transporter" evidence="7">
    <location>
        <begin position="9"/>
        <end position="297"/>
    </location>
</feature>
<dbReference type="Pfam" id="PF03151">
    <property type="entry name" value="TPT"/>
    <property type="match status" value="1"/>
</dbReference>
<feature type="transmembrane region" description="Helical" evidence="6">
    <location>
        <begin position="281"/>
        <end position="300"/>
    </location>
</feature>
<dbReference type="AlphaFoldDB" id="A0A8J4CQL6"/>
<gene>
    <name evidence="8" type="ORF">Vretifemale_16030</name>
    <name evidence="9" type="ORF">Vretimale_6361</name>
</gene>
<evidence type="ECO:0000259" key="7">
    <source>
        <dbReference type="Pfam" id="PF03151"/>
    </source>
</evidence>
<evidence type="ECO:0000256" key="5">
    <source>
        <dbReference type="SAM" id="MobiDB-lite"/>
    </source>
</evidence>
<dbReference type="PANTHER" id="PTHR11132">
    <property type="entry name" value="SOLUTE CARRIER FAMILY 35"/>
    <property type="match status" value="1"/>
</dbReference>
<dbReference type="Proteomes" id="UP000722791">
    <property type="component" value="Unassembled WGS sequence"/>
</dbReference>
<name>A0A8J4CQL6_9CHLO</name>
<keyword evidence="2 6" id="KW-0812">Transmembrane</keyword>
<accession>A0A8J4CQL6</accession>
<feature type="transmembrane region" description="Helical" evidence="6">
    <location>
        <begin position="42"/>
        <end position="63"/>
    </location>
</feature>
<feature type="transmembrane region" description="Helical" evidence="6">
    <location>
        <begin position="128"/>
        <end position="148"/>
    </location>
</feature>
<evidence type="ECO:0000256" key="6">
    <source>
        <dbReference type="SAM" id="Phobius"/>
    </source>
</evidence>
<feature type="transmembrane region" description="Helical" evidence="6">
    <location>
        <begin position="254"/>
        <end position="275"/>
    </location>
</feature>
<dbReference type="InterPro" id="IPR050186">
    <property type="entry name" value="TPT_transporter"/>
</dbReference>
<evidence type="ECO:0000256" key="4">
    <source>
        <dbReference type="ARBA" id="ARBA00023136"/>
    </source>
</evidence>
<proteinExistence type="predicted"/>
<dbReference type="EMBL" id="BNCP01000042">
    <property type="protein sequence ID" value="GIL87986.1"/>
    <property type="molecule type" value="Genomic_DNA"/>
</dbReference>
<feature type="transmembrane region" description="Helical" evidence="6">
    <location>
        <begin position="154"/>
        <end position="175"/>
    </location>
</feature>
<keyword evidence="10" id="KW-1185">Reference proteome</keyword>
<organism evidence="8 10">
    <name type="scientific">Volvox reticuliferus</name>
    <dbReference type="NCBI Taxonomy" id="1737510"/>
    <lineage>
        <taxon>Eukaryota</taxon>
        <taxon>Viridiplantae</taxon>
        <taxon>Chlorophyta</taxon>
        <taxon>core chlorophytes</taxon>
        <taxon>Chlorophyceae</taxon>
        <taxon>CS clade</taxon>
        <taxon>Chlamydomonadales</taxon>
        <taxon>Volvocaceae</taxon>
        <taxon>Volvox</taxon>
    </lineage>
</organism>
<evidence type="ECO:0000256" key="1">
    <source>
        <dbReference type="ARBA" id="ARBA00004141"/>
    </source>
</evidence>
<dbReference type="OrthoDB" id="5547497at2759"/>
<sequence>MVDSKEEKLALDVFAWFLNVSTSVLIVFVNKVLMDPRIGYRFVFATTLCAFHFLACGVCVRLMELFGYGKRATMPMYECVRFAIIASVSIASLNLSLLVNSVGFYQISKLLITPFVGLAEYLFYKRRFTVPTLLSILVVVLGVAIVTVNDMSTSLLGLIISAISVVTSGLQQLMCGEIQKRLSLSSTQLLSNTAPVQGAMLLLVGPFVDKAVTSAWLPRYEWSVPAITCLFWSCAVAVLVNVSQFMCLGRFSAITFQVTGHTKTVLVLISGWLFLGEAISTRKLTGMVTAVAGMAAYGYFNSLPIKHGSSGISSGDNGSGGNVGSAAAAAAAAVAAVTGAGGGSGGGSANAASLGKRDEDAEEDIPLLGVGGTGGGTGAAGGGGGGGSGGGVAVQMSGGDRIAAGLGGMTTAHRHGNAGGGSGVVG</sequence>
<comment type="caution">
    <text evidence="8">The sequence shown here is derived from an EMBL/GenBank/DDBJ whole genome shotgun (WGS) entry which is preliminary data.</text>
</comment>
<reference evidence="8" key="1">
    <citation type="journal article" date="2021" name="Proc. Natl. Acad. Sci. U.S.A.">
        <title>Three genomes in the algal genus Volvox reveal the fate of a haploid sex-determining region after a transition to homothallism.</title>
        <authorList>
            <person name="Yamamoto K."/>
            <person name="Hamaji T."/>
            <person name="Kawai-Toyooka H."/>
            <person name="Matsuzaki R."/>
            <person name="Takahashi F."/>
            <person name="Nishimura Y."/>
            <person name="Kawachi M."/>
            <person name="Noguchi H."/>
            <person name="Minakuchi Y."/>
            <person name="Umen J.G."/>
            <person name="Toyoda A."/>
            <person name="Nozaki H."/>
        </authorList>
    </citation>
    <scope>NUCLEOTIDE SEQUENCE</scope>
    <source>
        <strain evidence="9">NIES-3785</strain>
        <strain evidence="8">NIES-3786</strain>
    </source>
</reference>
<protein>
    <recommendedName>
        <fullName evidence="7">Sugar phosphate transporter domain-containing protein</fullName>
    </recommendedName>
</protein>
<dbReference type="SUPFAM" id="SSF103481">
    <property type="entry name" value="Multidrug resistance efflux transporter EmrE"/>
    <property type="match status" value="1"/>
</dbReference>
<feature type="transmembrane region" description="Helical" evidence="6">
    <location>
        <begin position="187"/>
        <end position="208"/>
    </location>
</feature>
<evidence type="ECO:0000256" key="3">
    <source>
        <dbReference type="ARBA" id="ARBA00022989"/>
    </source>
</evidence>
<feature type="compositionally biased region" description="Gly residues" evidence="5">
    <location>
        <begin position="339"/>
        <end position="348"/>
    </location>
</feature>
<keyword evidence="4 6" id="KW-0472">Membrane</keyword>
<evidence type="ECO:0000256" key="2">
    <source>
        <dbReference type="ARBA" id="ARBA00022692"/>
    </source>
</evidence>
<dbReference type="GO" id="GO:0016020">
    <property type="term" value="C:membrane"/>
    <property type="evidence" value="ECO:0007669"/>
    <property type="project" value="UniProtKB-SubCell"/>
</dbReference>
<dbReference type="EMBL" id="BNCQ01000009">
    <property type="protein sequence ID" value="GIM01570.1"/>
    <property type="molecule type" value="Genomic_DNA"/>
</dbReference>
<dbReference type="InterPro" id="IPR004853">
    <property type="entry name" value="Sugar_P_trans_dom"/>
</dbReference>
<keyword evidence="3 6" id="KW-1133">Transmembrane helix</keyword>
<feature type="transmembrane region" description="Helical" evidence="6">
    <location>
        <begin position="220"/>
        <end position="242"/>
    </location>
</feature>
<feature type="transmembrane region" description="Helical" evidence="6">
    <location>
        <begin position="83"/>
        <end position="107"/>
    </location>
</feature>
<evidence type="ECO:0000313" key="9">
    <source>
        <dbReference type="EMBL" id="GIM01570.1"/>
    </source>
</evidence>
<dbReference type="Proteomes" id="UP000747110">
    <property type="component" value="Unassembled WGS sequence"/>
</dbReference>
<evidence type="ECO:0000313" key="8">
    <source>
        <dbReference type="EMBL" id="GIL87986.1"/>
    </source>
</evidence>
<feature type="region of interest" description="Disordered" evidence="5">
    <location>
        <begin position="339"/>
        <end position="360"/>
    </location>
</feature>